<protein>
    <submittedName>
        <fullName evidence="2">Uncharacterized protein</fullName>
    </submittedName>
</protein>
<accession>L0RGJ2</accession>
<gene>
    <name evidence="2" type="ORF">DESAM_23068</name>
</gene>
<dbReference type="Proteomes" id="UP000010808">
    <property type="component" value="Chromosome"/>
</dbReference>
<dbReference type="OrthoDB" id="5447248at2"/>
<keyword evidence="1" id="KW-0472">Membrane</keyword>
<proteinExistence type="predicted"/>
<keyword evidence="1" id="KW-1133">Transmembrane helix</keyword>
<sequence>MMQSKVDTRFLGTIQNSFYGIPNLPEPVKQFFMFLGIGLTVLIISYFIRKYGVINLMTSGVKESVRSLFSKKKKTAKPKKNSKTPWKALTDQDILERLVMTRAELDISGERSGQRTLAAIANVAGTENIDVVVTFKDLVTESLLIPGAKVKCIFAEMLKDSKKVNAFVGIVKSYTKDKGAVITRTSSFGYIKRRVFARRKVADQRYIKIKIWRLEDENFDIDFLLDKAEPDILIDNRKNVGAVMKVPQIIDISKGGIALYGSVREGGNMVSRNDKILLCMLIYMPKRKTFQPHLIYAEVRAAKSAGNGMSRLSFQFLRSLKIPARKRSTLFKGQSVMAMNLAQNEKN</sequence>
<dbReference type="HOGENOM" id="CLU_780147_0_0_7"/>
<dbReference type="KEGG" id="dhy:DESAM_23068"/>
<dbReference type="RefSeq" id="WP_015337932.1">
    <property type="nucleotide sequence ID" value="NC_020055.1"/>
</dbReference>
<feature type="transmembrane region" description="Helical" evidence="1">
    <location>
        <begin position="31"/>
        <end position="48"/>
    </location>
</feature>
<organism evidence="2 3">
    <name type="scientific">Maridesulfovibrio hydrothermalis AM13 = DSM 14728</name>
    <dbReference type="NCBI Taxonomy" id="1121451"/>
    <lineage>
        <taxon>Bacteria</taxon>
        <taxon>Pseudomonadati</taxon>
        <taxon>Thermodesulfobacteriota</taxon>
        <taxon>Desulfovibrionia</taxon>
        <taxon>Desulfovibrionales</taxon>
        <taxon>Desulfovibrionaceae</taxon>
        <taxon>Maridesulfovibrio</taxon>
    </lineage>
</organism>
<name>L0RGJ2_9BACT</name>
<dbReference type="AlphaFoldDB" id="L0RGJ2"/>
<dbReference type="EMBL" id="FO203522">
    <property type="protein sequence ID" value="CCO25335.1"/>
    <property type="molecule type" value="Genomic_DNA"/>
</dbReference>
<evidence type="ECO:0000313" key="2">
    <source>
        <dbReference type="EMBL" id="CCO25335.1"/>
    </source>
</evidence>
<keyword evidence="3" id="KW-1185">Reference proteome</keyword>
<dbReference type="eggNOG" id="ENOG50312IT">
    <property type="taxonomic scope" value="Bacteria"/>
</dbReference>
<keyword evidence="1" id="KW-0812">Transmembrane</keyword>
<dbReference type="PATRIC" id="fig|1121451.3.peg.3271"/>
<evidence type="ECO:0000313" key="3">
    <source>
        <dbReference type="Proteomes" id="UP000010808"/>
    </source>
</evidence>
<reference evidence="2 3" key="1">
    <citation type="submission" date="2012-10" db="EMBL/GenBank/DDBJ databases">
        <authorList>
            <person name="Genoscope - CEA"/>
        </authorList>
    </citation>
    <scope>NUCLEOTIDE SEQUENCE [LARGE SCALE GENOMIC DNA]</scope>
    <source>
        <strain evidence="3">AM13 / DSM 14728</strain>
    </source>
</reference>
<dbReference type="STRING" id="1121451.DESAM_23068"/>
<evidence type="ECO:0000256" key="1">
    <source>
        <dbReference type="SAM" id="Phobius"/>
    </source>
</evidence>